<proteinExistence type="predicted"/>
<feature type="region of interest" description="Disordered" evidence="1">
    <location>
        <begin position="73"/>
        <end position="115"/>
    </location>
</feature>
<dbReference type="PANTHER" id="PTHR10658:SF54">
    <property type="entry name" value="CYTOPLASMIC PHOSPHATIDYLINOSITOL TRANSFER PROTEIN 1"/>
    <property type="match status" value="1"/>
</dbReference>
<accession>A0A5E4PX82</accession>
<dbReference type="GO" id="GO:0008526">
    <property type="term" value="F:phosphatidylinositol transfer activity"/>
    <property type="evidence" value="ECO:0007669"/>
    <property type="project" value="TreeGrafter"/>
</dbReference>
<dbReference type="AlphaFoldDB" id="A0A5E4PX82"/>
<dbReference type="Gene3D" id="3.30.530.20">
    <property type="match status" value="1"/>
</dbReference>
<dbReference type="InterPro" id="IPR023393">
    <property type="entry name" value="START-like_dom_sf"/>
</dbReference>
<protein>
    <recommendedName>
        <fullName evidence="2">Phosphatidylinositol transfer protein N-terminal domain-containing protein</fullName>
    </recommendedName>
</protein>
<dbReference type="SUPFAM" id="SSF55961">
    <property type="entry name" value="Bet v1-like"/>
    <property type="match status" value="1"/>
</dbReference>
<evidence type="ECO:0000259" key="2">
    <source>
        <dbReference type="Pfam" id="PF02121"/>
    </source>
</evidence>
<dbReference type="GO" id="GO:0005737">
    <property type="term" value="C:cytoplasm"/>
    <property type="evidence" value="ECO:0007669"/>
    <property type="project" value="TreeGrafter"/>
</dbReference>
<dbReference type="EMBL" id="FZQP02000582">
    <property type="protein sequence ID" value="VVC89613.1"/>
    <property type="molecule type" value="Genomic_DNA"/>
</dbReference>
<gene>
    <name evidence="3" type="ORF">LSINAPIS_LOCUS2688</name>
</gene>
<reference evidence="3 4" key="1">
    <citation type="submission" date="2017-07" db="EMBL/GenBank/DDBJ databases">
        <authorList>
            <person name="Talla V."/>
            <person name="Backstrom N."/>
        </authorList>
    </citation>
    <scope>NUCLEOTIDE SEQUENCE [LARGE SCALE GENOMIC DNA]</scope>
</reference>
<name>A0A5E4PX82_9NEOP</name>
<dbReference type="GO" id="GO:0035091">
    <property type="term" value="F:phosphatidylinositol binding"/>
    <property type="evidence" value="ECO:0007669"/>
    <property type="project" value="TreeGrafter"/>
</dbReference>
<sequence>MCCYKLVNTKFEVWGLQTKVEDYVQTAIREILLLGHRQAFTWMDEWYNMTIEDVRNYEKDMQEKTNLKVITALENSQNNEETETCKSQAATPKTPNSPKTPSSASAESKSWFSWG</sequence>
<dbReference type="PRINTS" id="PR00391">
    <property type="entry name" value="PITRANSFER"/>
</dbReference>
<evidence type="ECO:0000256" key="1">
    <source>
        <dbReference type="SAM" id="MobiDB-lite"/>
    </source>
</evidence>
<dbReference type="Proteomes" id="UP000324832">
    <property type="component" value="Unassembled WGS sequence"/>
</dbReference>
<evidence type="ECO:0000313" key="4">
    <source>
        <dbReference type="Proteomes" id="UP000324832"/>
    </source>
</evidence>
<feature type="compositionally biased region" description="Low complexity" evidence="1">
    <location>
        <begin position="89"/>
        <end position="115"/>
    </location>
</feature>
<dbReference type="InterPro" id="IPR001666">
    <property type="entry name" value="PI_transfer"/>
</dbReference>
<dbReference type="InterPro" id="IPR055261">
    <property type="entry name" value="PI_transfer_N"/>
</dbReference>
<keyword evidence="4" id="KW-1185">Reference proteome</keyword>
<dbReference type="Pfam" id="PF02121">
    <property type="entry name" value="IP_trans"/>
    <property type="match status" value="1"/>
</dbReference>
<feature type="domain" description="Phosphatidylinositol transfer protein N-terminal" evidence="2">
    <location>
        <begin position="1"/>
        <end position="63"/>
    </location>
</feature>
<organism evidence="3 4">
    <name type="scientific">Leptidea sinapis</name>
    <dbReference type="NCBI Taxonomy" id="189913"/>
    <lineage>
        <taxon>Eukaryota</taxon>
        <taxon>Metazoa</taxon>
        <taxon>Ecdysozoa</taxon>
        <taxon>Arthropoda</taxon>
        <taxon>Hexapoda</taxon>
        <taxon>Insecta</taxon>
        <taxon>Pterygota</taxon>
        <taxon>Neoptera</taxon>
        <taxon>Endopterygota</taxon>
        <taxon>Lepidoptera</taxon>
        <taxon>Glossata</taxon>
        <taxon>Ditrysia</taxon>
        <taxon>Papilionoidea</taxon>
        <taxon>Pieridae</taxon>
        <taxon>Dismorphiinae</taxon>
        <taxon>Leptidea</taxon>
    </lineage>
</organism>
<dbReference type="PANTHER" id="PTHR10658">
    <property type="entry name" value="PHOSPHATIDYLINOSITOL TRANSFER PROTEIN"/>
    <property type="match status" value="1"/>
</dbReference>
<evidence type="ECO:0000313" key="3">
    <source>
        <dbReference type="EMBL" id="VVC89613.1"/>
    </source>
</evidence>